<keyword evidence="5" id="KW-1185">Reference proteome</keyword>
<dbReference type="InterPro" id="IPR045595">
    <property type="entry name" value="SufBD_N"/>
</dbReference>
<reference evidence="4 5" key="1">
    <citation type="submission" date="2016-05" db="EMBL/GenBank/DDBJ databases">
        <title>Whole genome sequencing of Tetragenococcus halophilus subsp. halophilus NISL 7118.</title>
        <authorList>
            <person name="Shiwa Y."/>
            <person name="Nishimura I."/>
            <person name="Yoshikawa H."/>
            <person name="Koyama Y."/>
            <person name="Oguma T."/>
        </authorList>
    </citation>
    <scope>NUCLEOTIDE SEQUENCE [LARGE SCALE GENOMIC DNA]</scope>
    <source>
        <strain evidence="4 5">NISL 7118</strain>
    </source>
</reference>
<evidence type="ECO:0000259" key="2">
    <source>
        <dbReference type="Pfam" id="PF01458"/>
    </source>
</evidence>
<gene>
    <name evidence="4" type="ORF">TEHN7118_1682</name>
</gene>
<organism evidence="4 5">
    <name type="scientific">Tetragenococcus halophilus subsp. halophilus</name>
    <dbReference type="NCBI Taxonomy" id="1513897"/>
    <lineage>
        <taxon>Bacteria</taxon>
        <taxon>Bacillati</taxon>
        <taxon>Bacillota</taxon>
        <taxon>Bacilli</taxon>
        <taxon>Lactobacillales</taxon>
        <taxon>Enterococcaceae</taxon>
        <taxon>Tetragenococcus</taxon>
    </lineage>
</organism>
<proteinExistence type="inferred from homology"/>
<dbReference type="Pfam" id="PF19295">
    <property type="entry name" value="SufBD_N"/>
    <property type="match status" value="1"/>
</dbReference>
<feature type="domain" description="SUF system FeS cluster assembly SufBD core" evidence="2">
    <location>
        <begin position="173"/>
        <end position="403"/>
    </location>
</feature>
<comment type="caution">
    <text evidence="4">The sequence shown here is derived from an EMBL/GenBank/DDBJ whole genome shotgun (WGS) entry which is preliminary data.</text>
</comment>
<dbReference type="EMBL" id="BDEC01000071">
    <property type="protein sequence ID" value="GBD68876.1"/>
    <property type="molecule type" value="Genomic_DNA"/>
</dbReference>
<dbReference type="RefSeq" id="WP_061840815.1">
    <property type="nucleotide sequence ID" value="NZ_BDEB01000053.1"/>
</dbReference>
<evidence type="ECO:0000313" key="5">
    <source>
        <dbReference type="Proteomes" id="UP000236214"/>
    </source>
</evidence>
<name>A0A2H6DND4_TETHA</name>
<comment type="similarity">
    <text evidence="1">Belongs to the iron-sulfur cluster assembly SufBD family.</text>
</comment>
<evidence type="ECO:0000313" key="4">
    <source>
        <dbReference type="EMBL" id="GBD68876.1"/>
    </source>
</evidence>
<dbReference type="InterPro" id="IPR011542">
    <property type="entry name" value="SUF_FeS_clus_asmbl_SufD"/>
</dbReference>
<dbReference type="PANTHER" id="PTHR30508:SF1">
    <property type="entry name" value="UPF0051 PROTEIN ABCI8, CHLOROPLASTIC-RELATED"/>
    <property type="match status" value="1"/>
</dbReference>
<dbReference type="NCBIfam" id="TIGR01981">
    <property type="entry name" value="sufD"/>
    <property type="match status" value="1"/>
</dbReference>
<evidence type="ECO:0000256" key="1">
    <source>
        <dbReference type="ARBA" id="ARBA00043967"/>
    </source>
</evidence>
<dbReference type="AlphaFoldDB" id="A0A2H6DND4"/>
<dbReference type="Proteomes" id="UP000236214">
    <property type="component" value="Unassembled WGS sequence"/>
</dbReference>
<dbReference type="InterPro" id="IPR055346">
    <property type="entry name" value="Fe-S_cluster_assembly_SufBD"/>
</dbReference>
<dbReference type="SUPFAM" id="SSF101960">
    <property type="entry name" value="Stabilizer of iron transporter SufD"/>
    <property type="match status" value="1"/>
</dbReference>
<protein>
    <submittedName>
        <fullName evidence="4">Putative iron-sulfur cluster assembly protein SufD</fullName>
    </submittedName>
</protein>
<feature type="domain" description="SUF system FeS cluster assembly SufBD N-terminal" evidence="3">
    <location>
        <begin position="84"/>
        <end position="165"/>
    </location>
</feature>
<accession>A0A2H6DND4</accession>
<dbReference type="PANTHER" id="PTHR30508">
    <property type="entry name" value="FES CLUSTER ASSEMBLY PROTEIN SUF"/>
    <property type="match status" value="1"/>
</dbReference>
<dbReference type="GO" id="GO:0016226">
    <property type="term" value="P:iron-sulfur cluster assembly"/>
    <property type="evidence" value="ECO:0007669"/>
    <property type="project" value="InterPro"/>
</dbReference>
<evidence type="ECO:0000259" key="3">
    <source>
        <dbReference type="Pfam" id="PF19295"/>
    </source>
</evidence>
<dbReference type="InterPro" id="IPR037284">
    <property type="entry name" value="SUF_FeS_clus_asmbl_SufBD_sf"/>
</dbReference>
<sequence>MKKSLMNHLDAIDVFSSRKNEPNWMREMRQAALKKVDELDLRRIERVRYDRWPLFNIDAKSLTTEQPISDSTSGFNEKKEGPVLVQQDDNVIFEQLPQELVDKGVILTDIFTAMQKYPDLVKKYYMTSCVLMDEDKVTAAHAAFMNGGLFLYVPKNVVIEQPVEVIFHHNGDASAHFYKHVLIVAEENSEFSYLERYISEGNDAQKISGNIIVEVIAKNEAKIKFSGIDQLGENLSCYIKRRGYLMRNASIEWAMGIMNEGDVVGDFDSELEGEGSHAEVKAVVISAGDQKQAIDTRVTNKAPHSIGHILQHGVIRDRATLTFNGIGHILKGAKGSDAQQESRVLMLSDKARGDANPILLIDENEVSAGHAASVGRVDPEQMYYLMSRGLAKEEAERLVIRGFLSAVLSSIPVKEVEKELIAVIERKLDA</sequence>
<dbReference type="GeneID" id="64054820"/>
<dbReference type="Pfam" id="PF01458">
    <property type="entry name" value="SUFBD_core"/>
    <property type="match status" value="1"/>
</dbReference>
<dbReference type="InterPro" id="IPR000825">
    <property type="entry name" value="SUF_FeS_clus_asmbl_SufBD_core"/>
</dbReference>